<feature type="compositionally biased region" description="Low complexity" evidence="1">
    <location>
        <begin position="103"/>
        <end position="113"/>
    </location>
</feature>
<feature type="compositionally biased region" description="Basic and acidic residues" evidence="1">
    <location>
        <begin position="67"/>
        <end position="86"/>
    </location>
</feature>
<feature type="non-terminal residue" evidence="2">
    <location>
        <position position="173"/>
    </location>
</feature>
<accession>A0A0B6Z021</accession>
<feature type="compositionally biased region" description="Basic and acidic residues" evidence="1">
    <location>
        <begin position="24"/>
        <end position="34"/>
    </location>
</feature>
<sequence length="173" mass="18841">VQTKDGNSRKMDPAIMKPLFLDEEWTRRRSERIFLNEPSPLPSPALSPSPRGEPVWKLSHFMPKSKKVQDINKPNKEGSDKSKTDTLQDQSPASSSLGPIKISIFSSPTASSSGTLKTEGKEVLSPAPTLSLTAPVRTTEISTPKLEDAKMIVKLEHSTMNSSSFSSTSTLSS</sequence>
<feature type="compositionally biased region" description="Polar residues" evidence="1">
    <location>
        <begin position="87"/>
        <end position="97"/>
    </location>
</feature>
<protein>
    <submittedName>
        <fullName evidence="2">Uncharacterized protein</fullName>
    </submittedName>
</protein>
<dbReference type="AlphaFoldDB" id="A0A0B6Z021"/>
<evidence type="ECO:0000313" key="2">
    <source>
        <dbReference type="EMBL" id="CEK61090.1"/>
    </source>
</evidence>
<feature type="non-terminal residue" evidence="2">
    <location>
        <position position="1"/>
    </location>
</feature>
<feature type="compositionally biased region" description="Basic and acidic residues" evidence="1">
    <location>
        <begin position="1"/>
        <end position="12"/>
    </location>
</feature>
<organism evidence="2">
    <name type="scientific">Arion vulgaris</name>
    <dbReference type="NCBI Taxonomy" id="1028688"/>
    <lineage>
        <taxon>Eukaryota</taxon>
        <taxon>Metazoa</taxon>
        <taxon>Spiralia</taxon>
        <taxon>Lophotrochozoa</taxon>
        <taxon>Mollusca</taxon>
        <taxon>Gastropoda</taxon>
        <taxon>Heterobranchia</taxon>
        <taxon>Euthyneura</taxon>
        <taxon>Panpulmonata</taxon>
        <taxon>Eupulmonata</taxon>
        <taxon>Stylommatophora</taxon>
        <taxon>Helicina</taxon>
        <taxon>Arionoidea</taxon>
        <taxon>Arionidae</taxon>
        <taxon>Arion</taxon>
    </lineage>
</organism>
<name>A0A0B6Z021_9EUPU</name>
<dbReference type="EMBL" id="HACG01014225">
    <property type="protein sequence ID" value="CEK61090.1"/>
    <property type="molecule type" value="Transcribed_RNA"/>
</dbReference>
<evidence type="ECO:0000256" key="1">
    <source>
        <dbReference type="SAM" id="MobiDB-lite"/>
    </source>
</evidence>
<gene>
    <name evidence="2" type="primary">ORF41258</name>
</gene>
<proteinExistence type="predicted"/>
<feature type="region of interest" description="Disordered" evidence="1">
    <location>
        <begin position="1"/>
        <end position="138"/>
    </location>
</feature>
<reference evidence="2" key="1">
    <citation type="submission" date="2014-12" db="EMBL/GenBank/DDBJ databases">
        <title>Insight into the proteome of Arion vulgaris.</title>
        <authorList>
            <person name="Aradska J."/>
            <person name="Bulat T."/>
            <person name="Smidak R."/>
            <person name="Sarate P."/>
            <person name="Gangsoo J."/>
            <person name="Sialana F."/>
            <person name="Bilban M."/>
            <person name="Lubec G."/>
        </authorList>
    </citation>
    <scope>NUCLEOTIDE SEQUENCE</scope>
    <source>
        <tissue evidence="2">Skin</tissue>
    </source>
</reference>